<feature type="region of interest" description="Disordered" evidence="1">
    <location>
        <begin position="67"/>
        <end position="86"/>
    </location>
</feature>
<evidence type="ECO:0000313" key="3">
    <source>
        <dbReference type="Proteomes" id="UP000233551"/>
    </source>
</evidence>
<reference evidence="2 3" key="1">
    <citation type="submission" date="2017-11" db="EMBL/GenBank/DDBJ databases">
        <title>De-novo sequencing of pomegranate (Punica granatum L.) genome.</title>
        <authorList>
            <person name="Akparov Z."/>
            <person name="Amiraslanov A."/>
            <person name="Hajiyeva S."/>
            <person name="Abbasov M."/>
            <person name="Kaur K."/>
            <person name="Hamwieh A."/>
            <person name="Solovyev V."/>
            <person name="Salamov A."/>
            <person name="Braich B."/>
            <person name="Kosarev P."/>
            <person name="Mahmoud A."/>
            <person name="Hajiyev E."/>
            <person name="Babayeva S."/>
            <person name="Izzatullayeva V."/>
            <person name="Mammadov A."/>
            <person name="Mammadov A."/>
            <person name="Sharifova S."/>
            <person name="Ojaghi J."/>
            <person name="Eynullazada K."/>
            <person name="Bayramov B."/>
            <person name="Abdulazimova A."/>
            <person name="Shahmuradov I."/>
        </authorList>
    </citation>
    <scope>NUCLEOTIDE SEQUENCE [LARGE SCALE GENOMIC DNA]</scope>
    <source>
        <strain evidence="3">cv. AG2017</strain>
        <tissue evidence="2">Leaf</tissue>
    </source>
</reference>
<dbReference type="AlphaFoldDB" id="A0A2I0JJW4"/>
<proteinExistence type="predicted"/>
<evidence type="ECO:0000256" key="1">
    <source>
        <dbReference type="SAM" id="MobiDB-lite"/>
    </source>
</evidence>
<protein>
    <submittedName>
        <fullName evidence="2">Uncharacterized protein</fullName>
    </submittedName>
</protein>
<gene>
    <name evidence="2" type="ORF">CRG98_023063</name>
</gene>
<sequence length="86" mass="9621">MRLLVPIEGTDDLGRGLGVANWWSRPRIDRGFRVKIPCRFGVKAANRQPQPDHRGRRLPLWVPATSVEESGSPIGGPDPSFPFDFL</sequence>
<dbReference type="Proteomes" id="UP000233551">
    <property type="component" value="Unassembled WGS sequence"/>
</dbReference>
<comment type="caution">
    <text evidence="2">The sequence shown here is derived from an EMBL/GenBank/DDBJ whole genome shotgun (WGS) entry which is preliminary data.</text>
</comment>
<organism evidence="2 3">
    <name type="scientific">Punica granatum</name>
    <name type="common">Pomegranate</name>
    <dbReference type="NCBI Taxonomy" id="22663"/>
    <lineage>
        <taxon>Eukaryota</taxon>
        <taxon>Viridiplantae</taxon>
        <taxon>Streptophyta</taxon>
        <taxon>Embryophyta</taxon>
        <taxon>Tracheophyta</taxon>
        <taxon>Spermatophyta</taxon>
        <taxon>Magnoliopsida</taxon>
        <taxon>eudicotyledons</taxon>
        <taxon>Gunneridae</taxon>
        <taxon>Pentapetalae</taxon>
        <taxon>rosids</taxon>
        <taxon>malvids</taxon>
        <taxon>Myrtales</taxon>
        <taxon>Lythraceae</taxon>
        <taxon>Punica</taxon>
    </lineage>
</organism>
<accession>A0A2I0JJW4</accession>
<dbReference type="EMBL" id="PGOL01001595">
    <property type="protein sequence ID" value="PKI56537.1"/>
    <property type="molecule type" value="Genomic_DNA"/>
</dbReference>
<name>A0A2I0JJW4_PUNGR</name>
<evidence type="ECO:0000313" key="2">
    <source>
        <dbReference type="EMBL" id="PKI56537.1"/>
    </source>
</evidence>
<keyword evidence="3" id="KW-1185">Reference proteome</keyword>